<accession>A0A4D9DTN9</accession>
<reference evidence="1 2" key="1">
    <citation type="submission" date="2019-04" db="EMBL/GenBank/DDBJ databases">
        <title>Draft genome of the big-headed turtle Platysternon megacephalum.</title>
        <authorList>
            <person name="Gong S."/>
        </authorList>
    </citation>
    <scope>NUCLEOTIDE SEQUENCE [LARGE SCALE GENOMIC DNA]</scope>
    <source>
        <strain evidence="1">DO16091913</strain>
        <tissue evidence="1">Muscle</tissue>
    </source>
</reference>
<organism evidence="1 2">
    <name type="scientific">Platysternon megacephalum</name>
    <name type="common">big-headed turtle</name>
    <dbReference type="NCBI Taxonomy" id="55544"/>
    <lineage>
        <taxon>Eukaryota</taxon>
        <taxon>Metazoa</taxon>
        <taxon>Chordata</taxon>
        <taxon>Craniata</taxon>
        <taxon>Vertebrata</taxon>
        <taxon>Euteleostomi</taxon>
        <taxon>Archelosauria</taxon>
        <taxon>Testudinata</taxon>
        <taxon>Testudines</taxon>
        <taxon>Cryptodira</taxon>
        <taxon>Durocryptodira</taxon>
        <taxon>Testudinoidea</taxon>
        <taxon>Platysternidae</taxon>
        <taxon>Platysternon</taxon>
    </lineage>
</organism>
<dbReference type="AlphaFoldDB" id="A0A4D9DTN9"/>
<gene>
    <name evidence="1" type="ORF">DR999_PMT18155</name>
</gene>
<sequence>MEPRPSKVQSVRGCLLIKAFMARIAFVQQKDKIHSDSHRASSVTLGCWQTLLIKINIDTYPTVFITYTQVYGSHWHLHMKLSVAKVKDALGQGSKHRLNYKF</sequence>
<keyword evidence="2" id="KW-1185">Reference proteome</keyword>
<dbReference type="EMBL" id="QXTE01000305">
    <property type="protein sequence ID" value="TFJ99781.1"/>
    <property type="molecule type" value="Genomic_DNA"/>
</dbReference>
<evidence type="ECO:0000313" key="2">
    <source>
        <dbReference type="Proteomes" id="UP000297703"/>
    </source>
</evidence>
<dbReference type="Proteomes" id="UP000297703">
    <property type="component" value="Unassembled WGS sequence"/>
</dbReference>
<proteinExistence type="predicted"/>
<comment type="caution">
    <text evidence="1">The sequence shown here is derived from an EMBL/GenBank/DDBJ whole genome shotgun (WGS) entry which is preliminary data.</text>
</comment>
<name>A0A4D9DTN9_9SAUR</name>
<evidence type="ECO:0000313" key="1">
    <source>
        <dbReference type="EMBL" id="TFJ99781.1"/>
    </source>
</evidence>
<reference evidence="1 2" key="2">
    <citation type="submission" date="2019-04" db="EMBL/GenBank/DDBJ databases">
        <title>The genome sequence of big-headed turtle.</title>
        <authorList>
            <person name="Gong S."/>
        </authorList>
    </citation>
    <scope>NUCLEOTIDE SEQUENCE [LARGE SCALE GENOMIC DNA]</scope>
    <source>
        <strain evidence="1">DO16091913</strain>
        <tissue evidence="1">Muscle</tissue>
    </source>
</reference>
<protein>
    <submittedName>
        <fullName evidence="1">3-hydroxyacyl-CoA dehydrogenase type-2</fullName>
    </submittedName>
</protein>